<proteinExistence type="predicted"/>
<organism evidence="1">
    <name type="scientific">viral metagenome</name>
    <dbReference type="NCBI Taxonomy" id="1070528"/>
    <lineage>
        <taxon>unclassified sequences</taxon>
        <taxon>metagenomes</taxon>
        <taxon>organismal metagenomes</taxon>
    </lineage>
</organism>
<dbReference type="AlphaFoldDB" id="A0A6C0ILH5"/>
<accession>A0A6C0ILH5</accession>
<protein>
    <submittedName>
        <fullName evidence="1">Uncharacterized protein</fullName>
    </submittedName>
</protein>
<reference evidence="1" key="1">
    <citation type="journal article" date="2020" name="Nature">
        <title>Giant virus diversity and host interactions through global metagenomics.</title>
        <authorList>
            <person name="Schulz F."/>
            <person name="Roux S."/>
            <person name="Paez-Espino D."/>
            <person name="Jungbluth S."/>
            <person name="Walsh D.A."/>
            <person name="Denef V.J."/>
            <person name="McMahon K.D."/>
            <person name="Konstantinidis K.T."/>
            <person name="Eloe-Fadrosh E.A."/>
            <person name="Kyrpides N.C."/>
            <person name="Woyke T."/>
        </authorList>
    </citation>
    <scope>NUCLEOTIDE SEQUENCE</scope>
    <source>
        <strain evidence="1">GVMAG-M-3300023210-19</strain>
    </source>
</reference>
<evidence type="ECO:0000313" key="1">
    <source>
        <dbReference type="EMBL" id="QHT93286.1"/>
    </source>
</evidence>
<sequence>MLSFLHQFIPIGLLFLFLSYRNEFVDFSQTPWGKIFAVCMILLYTHMDKAFGLLVCSLVILYYQSEWVETFLNMKKVEEWEDEIMKKKQPEEQKVDYLDIDHPQSSVAQNEFREKHCKNGTLKYKNMDVKTDMTSHVFPEVKFNADKCNVCSPNCNFSIIESKFKAENKVKSKCSTNM</sequence>
<name>A0A6C0ILH5_9ZZZZ</name>
<dbReference type="EMBL" id="MN740206">
    <property type="protein sequence ID" value="QHT93286.1"/>
    <property type="molecule type" value="Genomic_DNA"/>
</dbReference>